<protein>
    <submittedName>
        <fullName evidence="3">Hydrolase</fullName>
    </submittedName>
</protein>
<keyword evidence="1" id="KW-0456">Lyase</keyword>
<feature type="domain" description="Amidohydrolase-related" evidence="2">
    <location>
        <begin position="6"/>
        <end position="345"/>
    </location>
</feature>
<accession>A0A2S6MUY2</accession>
<name>A0A2S6MUY2_RHOGL</name>
<evidence type="ECO:0000313" key="4">
    <source>
        <dbReference type="Proteomes" id="UP000239724"/>
    </source>
</evidence>
<dbReference type="OrthoDB" id="7336207at2"/>
<evidence type="ECO:0000256" key="1">
    <source>
        <dbReference type="ARBA" id="ARBA00023239"/>
    </source>
</evidence>
<proteinExistence type="predicted"/>
<dbReference type="GO" id="GO:0016787">
    <property type="term" value="F:hydrolase activity"/>
    <property type="evidence" value="ECO:0007669"/>
    <property type="project" value="UniProtKB-KW"/>
</dbReference>
<dbReference type="InterPro" id="IPR032466">
    <property type="entry name" value="Metal_Hydrolase"/>
</dbReference>
<dbReference type="PANTHER" id="PTHR21240:SF28">
    <property type="entry name" value="ISO-OROTATE DECARBOXYLASE (EUROFUNG)"/>
    <property type="match status" value="1"/>
</dbReference>
<dbReference type="GO" id="GO:0005737">
    <property type="term" value="C:cytoplasm"/>
    <property type="evidence" value="ECO:0007669"/>
    <property type="project" value="TreeGrafter"/>
</dbReference>
<dbReference type="InterPro" id="IPR032465">
    <property type="entry name" value="ACMSD"/>
</dbReference>
<dbReference type="AlphaFoldDB" id="A0A2S6MUY2"/>
<keyword evidence="3" id="KW-0378">Hydrolase</keyword>
<dbReference type="Gene3D" id="3.20.20.140">
    <property type="entry name" value="Metal-dependent hydrolases"/>
    <property type="match status" value="1"/>
</dbReference>
<sequence>MAIGAIDCDIHPGVPDIKALLPYMNEFWQESFVARGLDGFDMMSYPLNAPITCRPDWRVAGERPGGSLAAMRSQVLDRFGIGTAICNPLTGGQVALSETMGAAICSAVNDWIKQHWLDQEPRLRASIVVPAQAPLLAAEEIDRCAGDHRFVQILMPVACEMMLGRSYYWPVYEAAVRHNLPIGIHAGSMYRYAPTSTGWPSHYMHDYVAQSQTFEDQLLSLISNGVFNKFPTLRIVLLESGVSWLPAFLWRAIKTWRGVRAEVPWVNRSPAEIIRANVRLTIQPFDAPDGATVQRLVEQIDADDMLLFASDYPHWQFEGDAIMPPGLPDDLQRRIRIDNPLQTYPRLKETVP</sequence>
<dbReference type="Proteomes" id="UP000239724">
    <property type="component" value="Unassembled WGS sequence"/>
</dbReference>
<gene>
    <name evidence="3" type="ORF">CCS01_30560</name>
</gene>
<dbReference type="EMBL" id="NHRY01000272">
    <property type="protein sequence ID" value="PPQ26171.1"/>
    <property type="molecule type" value="Genomic_DNA"/>
</dbReference>
<dbReference type="InterPro" id="IPR006680">
    <property type="entry name" value="Amidohydro-rel"/>
</dbReference>
<dbReference type="GO" id="GO:0016831">
    <property type="term" value="F:carboxy-lyase activity"/>
    <property type="evidence" value="ECO:0007669"/>
    <property type="project" value="InterPro"/>
</dbReference>
<dbReference type="RefSeq" id="WP_104522873.1">
    <property type="nucleotide sequence ID" value="NZ_NHRY01000272.1"/>
</dbReference>
<evidence type="ECO:0000259" key="2">
    <source>
        <dbReference type="Pfam" id="PF04909"/>
    </source>
</evidence>
<reference evidence="3 4" key="1">
    <citation type="journal article" date="2018" name="Arch. Microbiol.">
        <title>New insights into the metabolic potential of the phototrophic purple bacterium Rhodopila globiformis DSM 161(T) from its draft genome sequence and evidence for a vanadium-dependent nitrogenase.</title>
        <authorList>
            <person name="Imhoff J.F."/>
            <person name="Rahn T."/>
            <person name="Kunzel S."/>
            <person name="Neulinger S.C."/>
        </authorList>
    </citation>
    <scope>NUCLEOTIDE SEQUENCE [LARGE SCALE GENOMIC DNA]</scope>
    <source>
        <strain evidence="3 4">DSM 161</strain>
    </source>
</reference>
<dbReference type="PANTHER" id="PTHR21240">
    <property type="entry name" value="2-AMINO-3-CARBOXYLMUCONATE-6-SEMIALDEHYDE DECARBOXYLASE"/>
    <property type="match status" value="1"/>
</dbReference>
<evidence type="ECO:0000313" key="3">
    <source>
        <dbReference type="EMBL" id="PPQ26171.1"/>
    </source>
</evidence>
<keyword evidence="4" id="KW-1185">Reference proteome</keyword>
<dbReference type="SUPFAM" id="SSF51556">
    <property type="entry name" value="Metallo-dependent hydrolases"/>
    <property type="match status" value="1"/>
</dbReference>
<dbReference type="GO" id="GO:0019748">
    <property type="term" value="P:secondary metabolic process"/>
    <property type="evidence" value="ECO:0007669"/>
    <property type="project" value="TreeGrafter"/>
</dbReference>
<dbReference type="Pfam" id="PF04909">
    <property type="entry name" value="Amidohydro_2"/>
    <property type="match status" value="1"/>
</dbReference>
<organism evidence="3 4">
    <name type="scientific">Rhodopila globiformis</name>
    <name type="common">Rhodopseudomonas globiformis</name>
    <dbReference type="NCBI Taxonomy" id="1071"/>
    <lineage>
        <taxon>Bacteria</taxon>
        <taxon>Pseudomonadati</taxon>
        <taxon>Pseudomonadota</taxon>
        <taxon>Alphaproteobacteria</taxon>
        <taxon>Acetobacterales</taxon>
        <taxon>Acetobacteraceae</taxon>
        <taxon>Rhodopila</taxon>
    </lineage>
</organism>
<comment type="caution">
    <text evidence="3">The sequence shown here is derived from an EMBL/GenBank/DDBJ whole genome shotgun (WGS) entry which is preliminary data.</text>
</comment>